<comment type="caution">
    <text evidence="1">The sequence shown here is derived from an EMBL/GenBank/DDBJ whole genome shotgun (WGS) entry which is preliminary data.</text>
</comment>
<proteinExistence type="predicted"/>
<sequence length="158" mass="17856">MRYGALFLLISFIFAGCQSEESFSGKVGGINHGLSVGSKKLSVTVFQWEGGGINLIKSVELIMVELPEIKQREEQMRIPRKIMSFLGNEYDYKVTAKFVAPEKEGPTPGFIYHNKEDIAIALLKQGYLKVDKNSEFADDYPEKFQKYLKAESTTKESE</sequence>
<dbReference type="InterPro" id="IPR035437">
    <property type="entry name" value="SNase_OB-fold_sf"/>
</dbReference>
<dbReference type="Gene3D" id="2.40.50.90">
    <property type="match status" value="1"/>
</dbReference>
<organism evidence="1 2">
    <name type="scientific">Kroppenstedtia sanguinis</name>
    <dbReference type="NCBI Taxonomy" id="1380684"/>
    <lineage>
        <taxon>Bacteria</taxon>
        <taxon>Bacillati</taxon>
        <taxon>Bacillota</taxon>
        <taxon>Bacilli</taxon>
        <taxon>Bacillales</taxon>
        <taxon>Thermoactinomycetaceae</taxon>
        <taxon>Kroppenstedtia</taxon>
    </lineage>
</organism>
<dbReference type="SUPFAM" id="SSF50199">
    <property type="entry name" value="Staphylococcal nuclease"/>
    <property type="match status" value="1"/>
</dbReference>
<protein>
    <recommendedName>
        <fullName evidence="3">DUF4825 domain-containing protein</fullName>
    </recommendedName>
</protein>
<dbReference type="RefSeq" id="WP_380134915.1">
    <property type="nucleotide sequence ID" value="NZ_JBHTNU010000005.1"/>
</dbReference>
<name>A0ABW4CAV6_9BACL</name>
<evidence type="ECO:0008006" key="3">
    <source>
        <dbReference type="Google" id="ProtNLM"/>
    </source>
</evidence>
<accession>A0ABW4CAV6</accession>
<reference evidence="2" key="1">
    <citation type="journal article" date="2019" name="Int. J. Syst. Evol. Microbiol.">
        <title>The Global Catalogue of Microorganisms (GCM) 10K type strain sequencing project: providing services to taxonomists for standard genome sequencing and annotation.</title>
        <authorList>
            <consortium name="The Broad Institute Genomics Platform"/>
            <consortium name="The Broad Institute Genome Sequencing Center for Infectious Disease"/>
            <person name="Wu L."/>
            <person name="Ma J."/>
        </authorList>
    </citation>
    <scope>NUCLEOTIDE SEQUENCE [LARGE SCALE GENOMIC DNA]</scope>
    <source>
        <strain evidence="2">S1</strain>
    </source>
</reference>
<dbReference type="PROSITE" id="PS51257">
    <property type="entry name" value="PROKAR_LIPOPROTEIN"/>
    <property type="match status" value="1"/>
</dbReference>
<dbReference type="Proteomes" id="UP001597282">
    <property type="component" value="Unassembled WGS sequence"/>
</dbReference>
<evidence type="ECO:0000313" key="1">
    <source>
        <dbReference type="EMBL" id="MFD1426616.1"/>
    </source>
</evidence>
<keyword evidence="2" id="KW-1185">Reference proteome</keyword>
<dbReference type="EMBL" id="JBHTNU010000005">
    <property type="protein sequence ID" value="MFD1426616.1"/>
    <property type="molecule type" value="Genomic_DNA"/>
</dbReference>
<evidence type="ECO:0000313" key="2">
    <source>
        <dbReference type="Proteomes" id="UP001597282"/>
    </source>
</evidence>
<gene>
    <name evidence="1" type="ORF">ACFQ4Y_06635</name>
</gene>